<accession>A0AAW2WFQ4</accession>
<name>A0AAW2WFQ4_9LAMI</name>
<reference evidence="1" key="2">
    <citation type="journal article" date="2024" name="Plant">
        <title>Genomic evolution and insights into agronomic trait innovations of Sesamum species.</title>
        <authorList>
            <person name="Miao H."/>
            <person name="Wang L."/>
            <person name="Qu L."/>
            <person name="Liu H."/>
            <person name="Sun Y."/>
            <person name="Le M."/>
            <person name="Wang Q."/>
            <person name="Wei S."/>
            <person name="Zheng Y."/>
            <person name="Lin W."/>
            <person name="Duan Y."/>
            <person name="Cao H."/>
            <person name="Xiong S."/>
            <person name="Wang X."/>
            <person name="Wei L."/>
            <person name="Li C."/>
            <person name="Ma Q."/>
            <person name="Ju M."/>
            <person name="Zhao R."/>
            <person name="Li G."/>
            <person name="Mu C."/>
            <person name="Tian Q."/>
            <person name="Mei H."/>
            <person name="Zhang T."/>
            <person name="Gao T."/>
            <person name="Zhang H."/>
        </authorList>
    </citation>
    <scope>NUCLEOTIDE SEQUENCE</scope>
    <source>
        <strain evidence="1">KEN1</strain>
    </source>
</reference>
<organism evidence="1">
    <name type="scientific">Sesamum latifolium</name>
    <dbReference type="NCBI Taxonomy" id="2727402"/>
    <lineage>
        <taxon>Eukaryota</taxon>
        <taxon>Viridiplantae</taxon>
        <taxon>Streptophyta</taxon>
        <taxon>Embryophyta</taxon>
        <taxon>Tracheophyta</taxon>
        <taxon>Spermatophyta</taxon>
        <taxon>Magnoliopsida</taxon>
        <taxon>eudicotyledons</taxon>
        <taxon>Gunneridae</taxon>
        <taxon>Pentapetalae</taxon>
        <taxon>asterids</taxon>
        <taxon>lamiids</taxon>
        <taxon>Lamiales</taxon>
        <taxon>Pedaliaceae</taxon>
        <taxon>Sesamum</taxon>
    </lineage>
</organism>
<dbReference type="EMBL" id="JACGWN010000008">
    <property type="protein sequence ID" value="KAL0439187.1"/>
    <property type="molecule type" value="Genomic_DNA"/>
</dbReference>
<dbReference type="AlphaFoldDB" id="A0AAW2WFQ4"/>
<comment type="caution">
    <text evidence="1">The sequence shown here is derived from an EMBL/GenBank/DDBJ whole genome shotgun (WGS) entry which is preliminary data.</text>
</comment>
<protein>
    <submittedName>
        <fullName evidence="1">Uncharacterized protein</fullName>
    </submittedName>
</protein>
<proteinExistence type="predicted"/>
<reference evidence="1" key="1">
    <citation type="submission" date="2020-06" db="EMBL/GenBank/DDBJ databases">
        <authorList>
            <person name="Li T."/>
            <person name="Hu X."/>
            <person name="Zhang T."/>
            <person name="Song X."/>
            <person name="Zhang H."/>
            <person name="Dai N."/>
            <person name="Sheng W."/>
            <person name="Hou X."/>
            <person name="Wei L."/>
        </authorList>
    </citation>
    <scope>NUCLEOTIDE SEQUENCE</scope>
    <source>
        <strain evidence="1">KEN1</strain>
        <tissue evidence="1">Leaf</tissue>
    </source>
</reference>
<gene>
    <name evidence="1" type="ORF">Slati_2401700</name>
</gene>
<evidence type="ECO:0000313" key="1">
    <source>
        <dbReference type="EMBL" id="KAL0439187.1"/>
    </source>
</evidence>
<sequence>MSRKFFHHDVLADGIEMPRSAAMVSFAIWWGTSTISFLTDCQISKGCRGAASLLAKSAGLNRSYWSPAGTLSSML</sequence>